<dbReference type="Proteomes" id="UP001595075">
    <property type="component" value="Unassembled WGS sequence"/>
</dbReference>
<reference evidence="2 3" key="1">
    <citation type="journal article" date="2024" name="Commun. Biol.">
        <title>Comparative genomic analysis of thermophilic fungi reveals convergent evolutionary adaptations and gene losses.</title>
        <authorList>
            <person name="Steindorff A.S."/>
            <person name="Aguilar-Pontes M.V."/>
            <person name="Robinson A.J."/>
            <person name="Andreopoulos B."/>
            <person name="LaButti K."/>
            <person name="Kuo A."/>
            <person name="Mondo S."/>
            <person name="Riley R."/>
            <person name="Otillar R."/>
            <person name="Haridas S."/>
            <person name="Lipzen A."/>
            <person name="Grimwood J."/>
            <person name="Schmutz J."/>
            <person name="Clum A."/>
            <person name="Reid I.D."/>
            <person name="Moisan M.C."/>
            <person name="Butler G."/>
            <person name="Nguyen T.T.M."/>
            <person name="Dewar K."/>
            <person name="Conant G."/>
            <person name="Drula E."/>
            <person name="Henrissat B."/>
            <person name="Hansel C."/>
            <person name="Singer S."/>
            <person name="Hutchinson M.I."/>
            <person name="de Vries R.P."/>
            <person name="Natvig D.O."/>
            <person name="Powell A.J."/>
            <person name="Tsang A."/>
            <person name="Grigoriev I.V."/>
        </authorList>
    </citation>
    <scope>NUCLEOTIDE SEQUENCE [LARGE SCALE GENOMIC DNA]</scope>
    <source>
        <strain evidence="2 3">CBS 494.80</strain>
    </source>
</reference>
<evidence type="ECO:0000313" key="3">
    <source>
        <dbReference type="Proteomes" id="UP001595075"/>
    </source>
</evidence>
<dbReference type="Pfam" id="PF06985">
    <property type="entry name" value="HET"/>
    <property type="match status" value="1"/>
</dbReference>
<keyword evidence="3" id="KW-1185">Reference proteome</keyword>
<dbReference type="InterPro" id="IPR010730">
    <property type="entry name" value="HET"/>
</dbReference>
<name>A0ABR4CQS7_9HELO</name>
<evidence type="ECO:0000259" key="1">
    <source>
        <dbReference type="Pfam" id="PF06985"/>
    </source>
</evidence>
<dbReference type="EMBL" id="JAZHXI010000005">
    <property type="protein sequence ID" value="KAL2071736.1"/>
    <property type="molecule type" value="Genomic_DNA"/>
</dbReference>
<gene>
    <name evidence="2" type="ORF">VTL71DRAFT_12971</name>
</gene>
<evidence type="ECO:0000313" key="2">
    <source>
        <dbReference type="EMBL" id="KAL2071736.1"/>
    </source>
</evidence>
<proteinExistence type="predicted"/>
<feature type="domain" description="Heterokaryon incompatibility" evidence="1">
    <location>
        <begin position="53"/>
        <end position="190"/>
    </location>
</feature>
<dbReference type="PANTHER" id="PTHR24148">
    <property type="entry name" value="ANKYRIN REPEAT DOMAIN-CONTAINING PROTEIN 39 HOMOLOG-RELATED"/>
    <property type="match status" value="1"/>
</dbReference>
<comment type="caution">
    <text evidence="2">The sequence shown here is derived from an EMBL/GenBank/DDBJ whole genome shotgun (WGS) entry which is preliminary data.</text>
</comment>
<organism evidence="2 3">
    <name type="scientific">Oculimacula yallundae</name>
    <dbReference type="NCBI Taxonomy" id="86028"/>
    <lineage>
        <taxon>Eukaryota</taxon>
        <taxon>Fungi</taxon>
        <taxon>Dikarya</taxon>
        <taxon>Ascomycota</taxon>
        <taxon>Pezizomycotina</taxon>
        <taxon>Leotiomycetes</taxon>
        <taxon>Helotiales</taxon>
        <taxon>Ploettnerulaceae</taxon>
        <taxon>Oculimacula</taxon>
    </lineage>
</organism>
<sequence>MDTPSYYRYSPLTEPGAIRLIILQPDHDLAAPVRCSLISTALQVCHDDLIESYTALSYVWGDASQRKDILIDGLCIDITASLDLALRHIRHPMSVMRVWADGICINQHNEPEKSQEVAQMGSIYKTATHTIIFLGPATANCEALISGIAVAGGLSDNNSTDQLSQNGHSAQALLDIWKYPWFTRVWTLQELVLSNSPWIQCGLSRCKWDTLAEYIPWDETSDRAEGMKPLISLKAQRAKYQSDRFSKTTSADDPMEIELDATDFLSILHARRAMGVSDPRDFVYANLGLIGPSLLGAIPIDYTRSYPVIFTDLARKALDWIPLLDILGMIEAEDKTHRVQGLPSWVPDWTLPVKASRSNIPWPKHSGTKAVPRVQPDYEEPLLYRYRLLHTESSLLVVDVHFFGEVESIIEFQPRRELLSVDVIESTNNNEKVGPETMPTMTPTKDDIGDQEQMLFLYSAMVEKSFGWLGKDIVINTITDHQQIFQDSILKELRGVVTNIQGRNGSIGCSENLVENTRGTNWEGSVAWTIYQYLMRIIRYETAHIALLSNGSLIGIPNNIHVGEKCFTDIIAGRDSDGFIDGNCLFARSDRTFSFSEQDTSALAYYSTKPRVYRLLGRSTMGCVPSLRTFENETQSSPDTLSAIFGSEADKLILLS</sequence>
<accession>A0ABR4CQS7</accession>
<protein>
    <recommendedName>
        <fullName evidence="1">Heterokaryon incompatibility domain-containing protein</fullName>
    </recommendedName>
</protein>
<dbReference type="InterPro" id="IPR052895">
    <property type="entry name" value="HetReg/Transcr_Mod"/>
</dbReference>
<dbReference type="PANTHER" id="PTHR24148:SF73">
    <property type="entry name" value="HET DOMAIN PROTEIN (AFU_ORTHOLOGUE AFUA_8G01020)"/>
    <property type="match status" value="1"/>
</dbReference>